<dbReference type="NCBIfam" id="TIGR02595">
    <property type="entry name" value="PEP_CTERM"/>
    <property type="match status" value="1"/>
</dbReference>
<reference evidence="4" key="1">
    <citation type="journal article" date="2019" name="Int. J. Syst. Evol. Microbiol.">
        <title>The Global Catalogue of Microorganisms (GCM) 10K type strain sequencing project: providing services to taxonomists for standard genome sequencing and annotation.</title>
        <authorList>
            <consortium name="The Broad Institute Genomics Platform"/>
            <consortium name="The Broad Institute Genome Sequencing Center for Infectious Disease"/>
            <person name="Wu L."/>
            <person name="Ma J."/>
        </authorList>
    </citation>
    <scope>NUCLEOTIDE SEQUENCE [LARGE SCALE GENOMIC DNA]</scope>
    <source>
        <strain evidence="4">JCM 18053</strain>
    </source>
</reference>
<evidence type="ECO:0000313" key="3">
    <source>
        <dbReference type="EMBL" id="GAA5142570.1"/>
    </source>
</evidence>
<gene>
    <name evidence="3" type="ORF">GCM10023213_28790</name>
</gene>
<dbReference type="Proteomes" id="UP001499852">
    <property type="component" value="Unassembled WGS sequence"/>
</dbReference>
<evidence type="ECO:0000256" key="2">
    <source>
        <dbReference type="SAM" id="SignalP"/>
    </source>
</evidence>
<evidence type="ECO:0008006" key="5">
    <source>
        <dbReference type="Google" id="ProtNLM"/>
    </source>
</evidence>
<dbReference type="RefSeq" id="WP_345737065.1">
    <property type="nucleotide sequence ID" value="NZ_BAABIA010000005.1"/>
</dbReference>
<proteinExistence type="predicted"/>
<name>A0ABP9P8V4_9BACT</name>
<protein>
    <recommendedName>
        <fullName evidence="5">Secreted protein with PEP-CTERM sorting signal</fullName>
    </recommendedName>
</protein>
<dbReference type="InterPro" id="IPR013424">
    <property type="entry name" value="Ice-binding_C"/>
</dbReference>
<keyword evidence="4" id="KW-1185">Reference proteome</keyword>
<evidence type="ECO:0000313" key="4">
    <source>
        <dbReference type="Proteomes" id="UP001499852"/>
    </source>
</evidence>
<evidence type="ECO:0000256" key="1">
    <source>
        <dbReference type="ARBA" id="ARBA00022729"/>
    </source>
</evidence>
<keyword evidence="1 2" id="KW-0732">Signal</keyword>
<sequence>MRSPRSYLTLARTLFLAITGLPLVSQGAAYTWVPTAAGTTYDWNSAANWTPATAFPNAVDDVANVNINLAGNQTIRLNQQITLGTLNLGDSTSTYFGITLNAGTGGSLVFQTTSGSALLARLANSNATDVINADVLLNSPLNVSLAAGSSNGIRLAGLVSGANGIDVTVPTMPTGSLNGFLEMTNTNNSYTGDTVVSNGVLIFRGSVLSGQNSALGNATSAVKVGSANTAISTTDIRNSTATQLRLRASNDTENYVFERDLDFSGNTGTSPQNGRVRFSLDGDGAGGLNTNTLTISGDVTLGSNARSVEFLATREGQTIYFTGQIASGTGGNGTVFWGPGSPGNSTDGRNNGTIRFSDLARTYANGQNITAGTVVIEGSVGAVGTASPIGTQTFSLGDGNGGNLYSPNTEGGSRRLFMETPGTTFARSLSPAGGTGTNLAGTTNVNGVTPAVYQSLYGNSGSMNLMNGYEFGGLNTSGTVIFSGSIAAQNVNVPVTGTAAGAGGTNVITAVHNFALSAATGGTTVFSGIISGSTAPVAGSQTPGAAMAANNTRITINQFRNHANLDTNLDGLPDANANQLVGTAKQGTVVFTAANTYGGGTEVLGGALLVNNTGGSGTGTGAVTVTAGALGGNGFIVTTAGVAVSAGAILRPGDPTVSGGLGALTVTAPVTLNATGGSILDFQISRTTSDVNASNLLANLNPNGTMNWDAIAANAGGLYAKDGTINNDTLVINGTLNVNSSGSTNVKIGAASGGENLNYSAGMVWDLLDWTTMVNGSETSYTFEVDSALQNYLDLNGLMLDTSRFWDTGFVGIVVVPEPSRAVLLLMSLGALLMRRRRG</sequence>
<organism evidence="3 4">
    <name type="scientific">Prosthecobacter algae</name>
    <dbReference type="NCBI Taxonomy" id="1144682"/>
    <lineage>
        <taxon>Bacteria</taxon>
        <taxon>Pseudomonadati</taxon>
        <taxon>Verrucomicrobiota</taxon>
        <taxon>Verrucomicrobiia</taxon>
        <taxon>Verrucomicrobiales</taxon>
        <taxon>Verrucomicrobiaceae</taxon>
        <taxon>Prosthecobacter</taxon>
    </lineage>
</organism>
<comment type="caution">
    <text evidence="3">The sequence shown here is derived from an EMBL/GenBank/DDBJ whole genome shotgun (WGS) entry which is preliminary data.</text>
</comment>
<dbReference type="InterPro" id="IPR013425">
    <property type="entry name" value="Autotrns_rpt"/>
</dbReference>
<accession>A0ABP9P8V4</accession>
<feature type="chain" id="PRO_5045157312" description="Secreted protein with PEP-CTERM sorting signal" evidence="2">
    <location>
        <begin position="28"/>
        <end position="839"/>
    </location>
</feature>
<dbReference type="NCBIfam" id="TIGR02601">
    <property type="entry name" value="autotrns_rpt"/>
    <property type="match status" value="2"/>
</dbReference>
<dbReference type="EMBL" id="BAABIA010000005">
    <property type="protein sequence ID" value="GAA5142570.1"/>
    <property type="molecule type" value="Genomic_DNA"/>
</dbReference>
<feature type="signal peptide" evidence="2">
    <location>
        <begin position="1"/>
        <end position="27"/>
    </location>
</feature>